<comment type="caution">
    <text evidence="5">The sequence shown here is derived from an EMBL/GenBank/DDBJ whole genome shotgun (WGS) entry which is preliminary data.</text>
</comment>
<evidence type="ECO:0000313" key="5">
    <source>
        <dbReference type="EMBL" id="GAA4901374.1"/>
    </source>
</evidence>
<dbReference type="PANTHER" id="PTHR43046">
    <property type="entry name" value="GDP-MANNOSE MANNOSYL HYDROLASE"/>
    <property type="match status" value="1"/>
</dbReference>
<keyword evidence="2 3" id="KW-0378">Hydrolase</keyword>
<name>A0ABP9FGE3_9GAMM</name>
<keyword evidence="6" id="KW-1185">Reference proteome</keyword>
<reference evidence="6" key="1">
    <citation type="journal article" date="2019" name="Int. J. Syst. Evol. Microbiol.">
        <title>The Global Catalogue of Microorganisms (GCM) 10K type strain sequencing project: providing services to taxonomists for standard genome sequencing and annotation.</title>
        <authorList>
            <consortium name="The Broad Institute Genomics Platform"/>
            <consortium name="The Broad Institute Genome Sequencing Center for Infectious Disease"/>
            <person name="Wu L."/>
            <person name="Ma J."/>
        </authorList>
    </citation>
    <scope>NUCLEOTIDE SEQUENCE [LARGE SCALE GENOMIC DNA]</scope>
    <source>
        <strain evidence="6">JCM 18401</strain>
    </source>
</reference>
<comment type="cofactor">
    <cofactor evidence="1">
        <name>Mg(2+)</name>
        <dbReference type="ChEBI" id="CHEBI:18420"/>
    </cofactor>
</comment>
<dbReference type="EMBL" id="BAABJZ010000104">
    <property type="protein sequence ID" value="GAA4901374.1"/>
    <property type="molecule type" value="Genomic_DNA"/>
</dbReference>
<dbReference type="PROSITE" id="PS00893">
    <property type="entry name" value="NUDIX_BOX"/>
    <property type="match status" value="1"/>
</dbReference>
<dbReference type="PROSITE" id="PS51462">
    <property type="entry name" value="NUDIX"/>
    <property type="match status" value="1"/>
</dbReference>
<proteinExistence type="inferred from homology"/>
<dbReference type="SUPFAM" id="SSF55811">
    <property type="entry name" value="Nudix"/>
    <property type="match status" value="1"/>
</dbReference>
<dbReference type="CDD" id="cd02883">
    <property type="entry name" value="NUDIX_Hydrolase"/>
    <property type="match status" value="1"/>
</dbReference>
<feature type="domain" description="Nudix hydrolase" evidence="4">
    <location>
        <begin position="19"/>
        <end position="157"/>
    </location>
</feature>
<gene>
    <name evidence="5" type="ORF">GCM10023333_39260</name>
</gene>
<evidence type="ECO:0000313" key="6">
    <source>
        <dbReference type="Proteomes" id="UP001499988"/>
    </source>
</evidence>
<dbReference type="InterPro" id="IPR000086">
    <property type="entry name" value="NUDIX_hydrolase_dom"/>
</dbReference>
<sequence length="177" mass="19998">MRHLHFATHPRAIAGGSEFLRPSVRAIILRGEQILLMYTARYDDYSLPGGGVDEGEALEQALRREVAEETGARELVITAEFGLYEELRPWHKDDYDNVRMLSYCYFAEAAAELGSAQLEDYERANGMEARWVSLADAIAHNEAVISHSERAGLSIVRETWLLNHLRQQLQISRVAVA</sequence>
<organism evidence="5 6">
    <name type="scientific">Ferrimonas pelagia</name>
    <dbReference type="NCBI Taxonomy" id="1177826"/>
    <lineage>
        <taxon>Bacteria</taxon>
        <taxon>Pseudomonadati</taxon>
        <taxon>Pseudomonadota</taxon>
        <taxon>Gammaproteobacteria</taxon>
        <taxon>Alteromonadales</taxon>
        <taxon>Ferrimonadaceae</taxon>
        <taxon>Ferrimonas</taxon>
    </lineage>
</organism>
<dbReference type="Pfam" id="PF00293">
    <property type="entry name" value="NUDIX"/>
    <property type="match status" value="1"/>
</dbReference>
<comment type="similarity">
    <text evidence="3">Belongs to the Nudix hydrolase family.</text>
</comment>
<evidence type="ECO:0000256" key="1">
    <source>
        <dbReference type="ARBA" id="ARBA00001946"/>
    </source>
</evidence>
<dbReference type="RefSeq" id="WP_345337201.1">
    <property type="nucleotide sequence ID" value="NZ_BAABJZ010000104.1"/>
</dbReference>
<dbReference type="InterPro" id="IPR020476">
    <property type="entry name" value="Nudix_hydrolase"/>
</dbReference>
<protein>
    <submittedName>
        <fullName evidence="5">NUDIX hydrolase</fullName>
    </submittedName>
</protein>
<dbReference type="GO" id="GO:0016787">
    <property type="term" value="F:hydrolase activity"/>
    <property type="evidence" value="ECO:0007669"/>
    <property type="project" value="UniProtKB-KW"/>
</dbReference>
<dbReference type="InterPro" id="IPR020084">
    <property type="entry name" value="NUDIX_hydrolase_CS"/>
</dbReference>
<evidence type="ECO:0000256" key="2">
    <source>
        <dbReference type="ARBA" id="ARBA00022801"/>
    </source>
</evidence>
<dbReference type="Gene3D" id="3.90.79.10">
    <property type="entry name" value="Nucleoside Triphosphate Pyrophosphohydrolase"/>
    <property type="match status" value="1"/>
</dbReference>
<dbReference type="InterPro" id="IPR015797">
    <property type="entry name" value="NUDIX_hydrolase-like_dom_sf"/>
</dbReference>
<evidence type="ECO:0000256" key="3">
    <source>
        <dbReference type="RuleBase" id="RU003476"/>
    </source>
</evidence>
<evidence type="ECO:0000259" key="4">
    <source>
        <dbReference type="PROSITE" id="PS51462"/>
    </source>
</evidence>
<dbReference type="PANTHER" id="PTHR43046:SF15">
    <property type="entry name" value="MUTT_NUDIX FAMILY PROTEIN"/>
    <property type="match status" value="1"/>
</dbReference>
<accession>A0ABP9FGE3</accession>
<dbReference type="PRINTS" id="PR00502">
    <property type="entry name" value="NUDIXFAMILY"/>
</dbReference>
<dbReference type="Proteomes" id="UP001499988">
    <property type="component" value="Unassembled WGS sequence"/>
</dbReference>